<protein>
    <submittedName>
        <fullName evidence="2">Uncharacterized protein</fullName>
    </submittedName>
</protein>
<dbReference type="RefSeq" id="WP_089372701.1">
    <property type="nucleotide sequence ID" value="NZ_BMEP01000005.1"/>
</dbReference>
<dbReference type="Proteomes" id="UP000198379">
    <property type="component" value="Unassembled WGS sequence"/>
</dbReference>
<accession>A0A239BCI0</accession>
<name>A0A239BCI0_9FLAO</name>
<dbReference type="AlphaFoldDB" id="A0A239BCI0"/>
<organism evidence="2 3">
    <name type="scientific">Dokdonia pacifica</name>
    <dbReference type="NCBI Taxonomy" id="1627892"/>
    <lineage>
        <taxon>Bacteria</taxon>
        <taxon>Pseudomonadati</taxon>
        <taxon>Bacteroidota</taxon>
        <taxon>Flavobacteriia</taxon>
        <taxon>Flavobacteriales</taxon>
        <taxon>Flavobacteriaceae</taxon>
        <taxon>Dokdonia</taxon>
    </lineage>
</organism>
<evidence type="ECO:0000256" key="1">
    <source>
        <dbReference type="SAM" id="SignalP"/>
    </source>
</evidence>
<evidence type="ECO:0000313" key="3">
    <source>
        <dbReference type="Proteomes" id="UP000198379"/>
    </source>
</evidence>
<gene>
    <name evidence="2" type="ORF">SAMN06265376_10677</name>
</gene>
<sequence length="467" mass="53915">MKVNRISKIGIFICVLFSFSAYPQSSLTKVRKPSGDSFYSSEMYQNYLGDKILDRSKFPLSRVDEQIITHGNVIIYDASVKSTIPNKDIIQDGISIINNNVVIKSNNKVRQIPIKYINDSPATKHKFSPTEIKLIEKYILKSIDDSGITPSSIEVNQRKSDFDLSIIHSEFKAQNRIIKNYNDITSEAKQIDISNQIDEANLTLAKESINKFNVNYPDKDISYLDEKNNTLLKIKDLNNKSNSNYNIKYIEESENRTSFSVFDGLNPKKEYNIQNKDDFINDIVNESNSNETIQFLKVKGISEIKEDGIFSSISNKINAKKIKIEVKRYPKNNEDIFFYGTLESILNPKYTLINDYSGFNSYVVKVGDTPKEIRLDIDVKPKITREKSKKIIKSFFKFFGRKVKNKATFSESFFDTKKRILKKFDLNNSDYQNIITNQFEQKDIVIIDDLSLFSKDELKIVFIINSK</sequence>
<feature type="signal peptide" evidence="1">
    <location>
        <begin position="1"/>
        <end position="23"/>
    </location>
</feature>
<reference evidence="2 3" key="1">
    <citation type="submission" date="2017-06" db="EMBL/GenBank/DDBJ databases">
        <authorList>
            <person name="Kim H.J."/>
            <person name="Triplett B.A."/>
        </authorList>
    </citation>
    <scope>NUCLEOTIDE SEQUENCE [LARGE SCALE GENOMIC DNA]</scope>
    <source>
        <strain evidence="2 3">DSM 25597</strain>
    </source>
</reference>
<keyword evidence="3" id="KW-1185">Reference proteome</keyword>
<feature type="chain" id="PRO_5013394248" evidence="1">
    <location>
        <begin position="24"/>
        <end position="467"/>
    </location>
</feature>
<keyword evidence="1" id="KW-0732">Signal</keyword>
<evidence type="ECO:0000313" key="2">
    <source>
        <dbReference type="EMBL" id="SNS05630.1"/>
    </source>
</evidence>
<proteinExistence type="predicted"/>
<dbReference type="EMBL" id="FZNY01000006">
    <property type="protein sequence ID" value="SNS05630.1"/>
    <property type="molecule type" value="Genomic_DNA"/>
</dbReference>